<evidence type="ECO:0000313" key="2">
    <source>
        <dbReference type="EMBL" id="NUU93019.1"/>
    </source>
</evidence>
<reference evidence="2" key="1">
    <citation type="submission" date="2020-03" db="EMBL/GenBank/DDBJ databases">
        <authorList>
            <person name="Zhang R."/>
        </authorList>
    </citation>
    <scope>NUCLEOTIDE SEQUENCE</scope>
</reference>
<feature type="transmembrane region" description="Helical" evidence="1">
    <location>
        <begin position="27"/>
        <end position="50"/>
    </location>
</feature>
<evidence type="ECO:0000256" key="1">
    <source>
        <dbReference type="SAM" id="Phobius"/>
    </source>
</evidence>
<organism evidence="2">
    <name type="scientific">Populus davidiana</name>
    <dbReference type="NCBI Taxonomy" id="266767"/>
    <lineage>
        <taxon>Eukaryota</taxon>
        <taxon>Viridiplantae</taxon>
        <taxon>Streptophyta</taxon>
        <taxon>Embryophyta</taxon>
        <taxon>Tracheophyta</taxon>
        <taxon>Spermatophyta</taxon>
        <taxon>Magnoliopsida</taxon>
        <taxon>eudicotyledons</taxon>
        <taxon>Gunneridae</taxon>
        <taxon>Pentapetalae</taxon>
        <taxon>rosids</taxon>
        <taxon>fabids</taxon>
        <taxon>Malpighiales</taxon>
        <taxon>Salicaceae</taxon>
        <taxon>Saliceae</taxon>
        <taxon>Populus</taxon>
    </lineage>
</organism>
<accession>A0A6M2FB78</accession>
<keyword evidence="1" id="KW-1133">Transmembrane helix</keyword>
<protein>
    <submittedName>
        <fullName evidence="2">Uncharacterized protein</fullName>
    </submittedName>
</protein>
<proteinExistence type="predicted"/>
<sequence length="114" mass="13125">MYLMNSQHTTCDMLTSKRFSKSQTKTFINILFVYLLVHFIPSSSSFFHLASLAMHNQAESYILCMSKPKSTSYNKRHAFLMVKGTHVIIDMAPFKASSKSQNQVYFPLGWAYII</sequence>
<name>A0A6M2FB78_9ROSI</name>
<dbReference type="AlphaFoldDB" id="A0A6M2FB78"/>
<keyword evidence="1" id="KW-0472">Membrane</keyword>
<keyword evidence="1" id="KW-0812">Transmembrane</keyword>
<dbReference type="EMBL" id="GILB01012686">
    <property type="protein sequence ID" value="NUU93019.1"/>
    <property type="molecule type" value="Transcribed_RNA"/>
</dbReference>